<dbReference type="Gene3D" id="1.25.40.10">
    <property type="entry name" value="Tetratricopeptide repeat domain"/>
    <property type="match status" value="1"/>
</dbReference>
<feature type="transmembrane region" description="Helical" evidence="1">
    <location>
        <begin position="150"/>
        <end position="171"/>
    </location>
</feature>
<evidence type="ECO:0000313" key="3">
    <source>
        <dbReference type="Proteomes" id="UP001321492"/>
    </source>
</evidence>
<dbReference type="EMBL" id="JASJEV010000003">
    <property type="protein sequence ID" value="MDJ1157890.1"/>
    <property type="molecule type" value="Genomic_DNA"/>
</dbReference>
<dbReference type="InterPro" id="IPR011990">
    <property type="entry name" value="TPR-like_helical_dom_sf"/>
</dbReference>
<evidence type="ECO:0000256" key="1">
    <source>
        <dbReference type="SAM" id="Phobius"/>
    </source>
</evidence>
<organism evidence="2 3">
    <name type="scientific">Chelatococcus albus</name>
    <dbReference type="NCBI Taxonomy" id="3047466"/>
    <lineage>
        <taxon>Bacteria</taxon>
        <taxon>Pseudomonadati</taxon>
        <taxon>Pseudomonadota</taxon>
        <taxon>Alphaproteobacteria</taxon>
        <taxon>Hyphomicrobiales</taxon>
        <taxon>Chelatococcaceae</taxon>
        <taxon>Chelatococcus</taxon>
    </lineage>
</organism>
<proteinExistence type="predicted"/>
<evidence type="ECO:0008006" key="4">
    <source>
        <dbReference type="Google" id="ProtNLM"/>
    </source>
</evidence>
<dbReference type="Proteomes" id="UP001321492">
    <property type="component" value="Unassembled WGS sequence"/>
</dbReference>
<protein>
    <recommendedName>
        <fullName evidence="4">Adenylate cyclase</fullName>
    </recommendedName>
</protein>
<sequence length="592" mass="64101">MAELATPVIETEPVPREEIREALARVLASDAFRSAPQLSAFLTFVVERTLEGRAQEIKGYTIATEALGRDDSFDPQADPIVRVEAMRLRRALDTYYTDAGGADPVRIDIPRGSYVPQFQHNAASPTLQEQEHEAHGLPAAASWLDDHRGLAAAALALALAALIAALFLPTFGLRQGYPSREDGLHERTVARPEAQSRFAPYLPLVVVEPVETQGAMPAWFSGNSLVIGVANAIARFDEVQVLDRSAAAPGAADSLPRAAERYRLVLRLANLLDTVAVSARLIHEASGAVVWTRDFQPVGPENATTNAELWLARSIAATIAQPYGVIFADLRNRPAAPPEWRCLSMAFDYWHGPTEARHAEVRDCLEAVVAAQPGFASAQASLAFAYLEEYRSGYNHRAGATLDRALAAAMKAVQIAPESARAHQALLDVHFIRGEHAEAFAAGRKALERNPDDTNILADLGARHIAFARYAEGLPMLEQARAGNPAHPPWLDFFIFLGAHMTGDDAKARSASSRIVGDDDPLGLVARAIAADADGDGERAARSLRRLLTLVPEMGRNPRLLFERCAFASPIVERLASDLKRAGLDAMTAVRP</sequence>
<comment type="caution">
    <text evidence="2">The sequence shown here is derived from an EMBL/GenBank/DDBJ whole genome shotgun (WGS) entry which is preliminary data.</text>
</comment>
<name>A0ABT7AEV1_9HYPH</name>
<dbReference type="RefSeq" id="WP_283739882.1">
    <property type="nucleotide sequence ID" value="NZ_JASJEV010000003.1"/>
</dbReference>
<evidence type="ECO:0000313" key="2">
    <source>
        <dbReference type="EMBL" id="MDJ1157890.1"/>
    </source>
</evidence>
<accession>A0ABT7AEV1</accession>
<gene>
    <name evidence="2" type="ORF">QNA08_06545</name>
</gene>
<keyword evidence="3" id="KW-1185">Reference proteome</keyword>
<reference evidence="2 3" key="1">
    <citation type="submission" date="2023-05" db="EMBL/GenBank/DDBJ databases">
        <title>Chelatococcus sp. nov., a moderately thermophilic bacterium isolated from hot spring microbial mat.</title>
        <authorList>
            <person name="Hu C.-J."/>
            <person name="Li W.-J."/>
        </authorList>
    </citation>
    <scope>NUCLEOTIDE SEQUENCE [LARGE SCALE GENOMIC DNA]</scope>
    <source>
        <strain evidence="2 3">SYSU G07232</strain>
    </source>
</reference>
<keyword evidence="1" id="KW-1133">Transmembrane helix</keyword>
<keyword evidence="1" id="KW-0812">Transmembrane</keyword>
<dbReference type="SUPFAM" id="SSF48452">
    <property type="entry name" value="TPR-like"/>
    <property type="match status" value="1"/>
</dbReference>
<keyword evidence="1" id="KW-0472">Membrane</keyword>